<dbReference type="EMBL" id="PQXH01000217">
    <property type="protein sequence ID" value="TGO08276.1"/>
    <property type="molecule type" value="Genomic_DNA"/>
</dbReference>
<dbReference type="Proteomes" id="UP000297777">
    <property type="component" value="Unassembled WGS sequence"/>
</dbReference>
<protein>
    <submittedName>
        <fullName evidence="2">Uncharacterized protein</fullName>
    </submittedName>
</protein>
<comment type="caution">
    <text evidence="2">The sequence shown here is derived from an EMBL/GenBank/DDBJ whole genome shotgun (WGS) entry which is preliminary data.</text>
</comment>
<evidence type="ECO:0000313" key="3">
    <source>
        <dbReference type="Proteomes" id="UP000297777"/>
    </source>
</evidence>
<organism evidence="2 3">
    <name type="scientific">Botrytis tulipae</name>
    <dbReference type="NCBI Taxonomy" id="87230"/>
    <lineage>
        <taxon>Eukaryota</taxon>
        <taxon>Fungi</taxon>
        <taxon>Dikarya</taxon>
        <taxon>Ascomycota</taxon>
        <taxon>Pezizomycotina</taxon>
        <taxon>Leotiomycetes</taxon>
        <taxon>Helotiales</taxon>
        <taxon>Sclerotiniaceae</taxon>
        <taxon>Botrytis</taxon>
    </lineage>
</organism>
<dbReference type="OrthoDB" id="444631at2759"/>
<proteinExistence type="predicted"/>
<evidence type="ECO:0000256" key="1">
    <source>
        <dbReference type="SAM" id="Phobius"/>
    </source>
</evidence>
<sequence>MSNLTNLSPAYLAEDKSSQLVVTNSVFFGLTAITVLLRFVARKLKSTSWGVDDYLIAIALCRIFSRAIDEVEYSPTISLAKEEEESQNQALISIVRFG</sequence>
<feature type="transmembrane region" description="Helical" evidence="1">
    <location>
        <begin position="20"/>
        <end position="40"/>
    </location>
</feature>
<keyword evidence="1" id="KW-0472">Membrane</keyword>
<reference evidence="2 3" key="1">
    <citation type="submission" date="2017-12" db="EMBL/GenBank/DDBJ databases">
        <title>Comparative genomics of Botrytis spp.</title>
        <authorList>
            <person name="Valero-Jimenez C.A."/>
            <person name="Tapia P."/>
            <person name="Veloso J."/>
            <person name="Silva-Moreno E."/>
            <person name="Staats M."/>
            <person name="Valdes J.H."/>
            <person name="Van Kan J.A.L."/>
        </authorList>
    </citation>
    <scope>NUCLEOTIDE SEQUENCE [LARGE SCALE GENOMIC DNA]</scope>
    <source>
        <strain evidence="2 3">Bt9001</strain>
    </source>
</reference>
<keyword evidence="1" id="KW-0812">Transmembrane</keyword>
<evidence type="ECO:0000313" key="2">
    <source>
        <dbReference type="EMBL" id="TGO08276.1"/>
    </source>
</evidence>
<dbReference type="AlphaFoldDB" id="A0A4Z1E836"/>
<keyword evidence="3" id="KW-1185">Reference proteome</keyword>
<gene>
    <name evidence="2" type="ORF">BTUL_0217g00200</name>
</gene>
<name>A0A4Z1E836_9HELO</name>
<keyword evidence="1" id="KW-1133">Transmembrane helix</keyword>
<accession>A0A4Z1E836</accession>